<evidence type="ECO:0000313" key="2">
    <source>
        <dbReference type="EMBL" id="NIK56192.1"/>
    </source>
</evidence>
<dbReference type="AlphaFoldDB" id="A0A7X5ZZL6"/>
<evidence type="ECO:0000256" key="1">
    <source>
        <dbReference type="SAM" id="Phobius"/>
    </source>
</evidence>
<evidence type="ECO:0000313" key="3">
    <source>
        <dbReference type="Proteomes" id="UP000555407"/>
    </source>
</evidence>
<accession>A0A7X5ZZL6</accession>
<keyword evidence="1" id="KW-0472">Membrane</keyword>
<dbReference type="RefSeq" id="WP_167205389.1">
    <property type="nucleotide sequence ID" value="NZ_JAASRO010000001.1"/>
</dbReference>
<keyword evidence="1" id="KW-0812">Transmembrane</keyword>
<organism evidence="2 3">
    <name type="scientific">Kribbella shirazensis</name>
    <dbReference type="NCBI Taxonomy" id="1105143"/>
    <lineage>
        <taxon>Bacteria</taxon>
        <taxon>Bacillati</taxon>
        <taxon>Actinomycetota</taxon>
        <taxon>Actinomycetes</taxon>
        <taxon>Propionibacteriales</taxon>
        <taxon>Kribbellaceae</taxon>
        <taxon>Kribbella</taxon>
    </lineage>
</organism>
<reference evidence="2 3" key="1">
    <citation type="submission" date="2020-03" db="EMBL/GenBank/DDBJ databases">
        <title>Sequencing the genomes of 1000 actinobacteria strains.</title>
        <authorList>
            <person name="Klenk H.-P."/>
        </authorList>
    </citation>
    <scope>NUCLEOTIDE SEQUENCE [LARGE SCALE GENOMIC DNA]</scope>
    <source>
        <strain evidence="2 3">DSM 45490</strain>
    </source>
</reference>
<sequence>MDDVRTVAEELHRLAEAEQQDPIDTAQLLARGRRGLRRRRLLGAGGALAGVAAIALAASFLPNLGTSTEPLPVAGGDNSLFEPVPGVPRGEESAGQKLTAEEATRRCDLRYPVHKGKSLPRSGTYWSGRSATYSSRGDFAVCIVPGGDKPSAALIAAAKRDPMPTTAAGQLRNCSVQAWVDLTKWHVVAVDRSTRLRTTMLIAVSPTGRKAIACQLDAALPVSGQEFNNSQFLTLGSLDENDPVTSAGKGSKHADLFAGGGGGGGFCPERSCTKNYFFTGWGRVASNATTVKLQMGSDPAHVVPVTDGWFALTYVSKADHSTVKNPPTITAYDKRGKVVKVVQR</sequence>
<proteinExistence type="predicted"/>
<dbReference type="Proteomes" id="UP000555407">
    <property type="component" value="Unassembled WGS sequence"/>
</dbReference>
<comment type="caution">
    <text evidence="2">The sequence shown here is derived from an EMBL/GenBank/DDBJ whole genome shotgun (WGS) entry which is preliminary data.</text>
</comment>
<protein>
    <submittedName>
        <fullName evidence="2">Uncharacterized protein</fullName>
    </submittedName>
</protein>
<keyword evidence="1" id="KW-1133">Transmembrane helix</keyword>
<gene>
    <name evidence="2" type="ORF">BJY22_001909</name>
</gene>
<dbReference type="EMBL" id="JAASRO010000001">
    <property type="protein sequence ID" value="NIK56192.1"/>
    <property type="molecule type" value="Genomic_DNA"/>
</dbReference>
<feature type="transmembrane region" description="Helical" evidence="1">
    <location>
        <begin position="41"/>
        <end position="61"/>
    </location>
</feature>
<keyword evidence="3" id="KW-1185">Reference proteome</keyword>
<name>A0A7X5ZZL6_9ACTN</name>